<dbReference type="Proteomes" id="UP000276133">
    <property type="component" value="Unassembled WGS sequence"/>
</dbReference>
<evidence type="ECO:0000313" key="2">
    <source>
        <dbReference type="Proteomes" id="UP000276133"/>
    </source>
</evidence>
<accession>A0A3M7PHV4</accession>
<reference evidence="1 2" key="1">
    <citation type="journal article" date="2018" name="Sci. Rep.">
        <title>Genomic signatures of local adaptation to the degree of environmental predictability in rotifers.</title>
        <authorList>
            <person name="Franch-Gras L."/>
            <person name="Hahn C."/>
            <person name="Garcia-Roger E.M."/>
            <person name="Carmona M.J."/>
            <person name="Serra M."/>
            <person name="Gomez A."/>
        </authorList>
    </citation>
    <scope>NUCLEOTIDE SEQUENCE [LARGE SCALE GENOMIC DNA]</scope>
    <source>
        <strain evidence="1">HYR1</strain>
    </source>
</reference>
<sequence length="71" mass="8313">MNENSSVDNSPVVTRGCNHEGKFADTTSIRNHLMAHDIRIESNSKETEIDEKQNEKYHLIRTKQIWQIRAF</sequence>
<gene>
    <name evidence="1" type="ORF">BpHYR1_027630</name>
</gene>
<name>A0A3M7PHV4_BRAPC</name>
<comment type="caution">
    <text evidence="1">The sequence shown here is derived from an EMBL/GenBank/DDBJ whole genome shotgun (WGS) entry which is preliminary data.</text>
</comment>
<evidence type="ECO:0000313" key="1">
    <source>
        <dbReference type="EMBL" id="RMZ98304.1"/>
    </source>
</evidence>
<organism evidence="1 2">
    <name type="scientific">Brachionus plicatilis</name>
    <name type="common">Marine rotifer</name>
    <name type="synonym">Brachionus muelleri</name>
    <dbReference type="NCBI Taxonomy" id="10195"/>
    <lineage>
        <taxon>Eukaryota</taxon>
        <taxon>Metazoa</taxon>
        <taxon>Spiralia</taxon>
        <taxon>Gnathifera</taxon>
        <taxon>Rotifera</taxon>
        <taxon>Eurotatoria</taxon>
        <taxon>Monogononta</taxon>
        <taxon>Pseudotrocha</taxon>
        <taxon>Ploima</taxon>
        <taxon>Brachionidae</taxon>
        <taxon>Brachionus</taxon>
    </lineage>
</organism>
<proteinExistence type="predicted"/>
<keyword evidence="2" id="KW-1185">Reference proteome</keyword>
<dbReference type="AlphaFoldDB" id="A0A3M7PHV4"/>
<protein>
    <submittedName>
        <fullName evidence="1">Uncharacterized protein</fullName>
    </submittedName>
</protein>
<dbReference type="EMBL" id="REGN01010854">
    <property type="protein sequence ID" value="RMZ98304.1"/>
    <property type="molecule type" value="Genomic_DNA"/>
</dbReference>